<dbReference type="SUPFAM" id="SSF48317">
    <property type="entry name" value="Acid phosphatase/Vanadium-dependent haloperoxidase"/>
    <property type="match status" value="1"/>
</dbReference>
<gene>
    <name evidence="3" type="ORF">HZA66_18950</name>
</gene>
<proteinExistence type="predicted"/>
<feature type="domain" description="Phosphatidic acid phosphatase type 2/haloperoxidase" evidence="2">
    <location>
        <begin position="60"/>
        <end position="168"/>
    </location>
</feature>
<dbReference type="GO" id="GO:0050380">
    <property type="term" value="F:undecaprenyl-diphosphatase activity"/>
    <property type="evidence" value="ECO:0007669"/>
    <property type="project" value="InterPro"/>
</dbReference>
<organism evidence="3 4">
    <name type="scientific">Rhodopseudomonas palustris</name>
    <dbReference type="NCBI Taxonomy" id="1076"/>
    <lineage>
        <taxon>Bacteria</taxon>
        <taxon>Pseudomonadati</taxon>
        <taxon>Pseudomonadota</taxon>
        <taxon>Alphaproteobacteria</taxon>
        <taxon>Hyphomicrobiales</taxon>
        <taxon>Nitrobacteraceae</taxon>
        <taxon>Rhodopseudomonas</taxon>
    </lineage>
</organism>
<evidence type="ECO:0000259" key="2">
    <source>
        <dbReference type="SMART" id="SM00014"/>
    </source>
</evidence>
<evidence type="ECO:0000313" key="3">
    <source>
        <dbReference type="EMBL" id="MBI5131521.1"/>
    </source>
</evidence>
<comment type="caution">
    <text evidence="3">The sequence shown here is derived from an EMBL/GenBank/DDBJ whole genome shotgun (WGS) entry which is preliminary data.</text>
</comment>
<dbReference type="InterPro" id="IPR000326">
    <property type="entry name" value="PAP2/HPO"/>
</dbReference>
<dbReference type="CDD" id="cd03385">
    <property type="entry name" value="PAP2_BcrC_like"/>
    <property type="match status" value="1"/>
</dbReference>
<dbReference type="Proteomes" id="UP000782519">
    <property type="component" value="Unassembled WGS sequence"/>
</dbReference>
<dbReference type="GO" id="GO:0005886">
    <property type="term" value="C:plasma membrane"/>
    <property type="evidence" value="ECO:0007669"/>
    <property type="project" value="InterPro"/>
</dbReference>
<dbReference type="InterPro" id="IPR033879">
    <property type="entry name" value="UPP_Pase"/>
</dbReference>
<dbReference type="EMBL" id="JACRJB010000053">
    <property type="protein sequence ID" value="MBI5131521.1"/>
    <property type="molecule type" value="Genomic_DNA"/>
</dbReference>
<name>A0A933S0A8_RHOPL</name>
<feature type="transmembrane region" description="Helical" evidence="1">
    <location>
        <begin position="26"/>
        <end position="49"/>
    </location>
</feature>
<keyword evidence="1" id="KW-0812">Transmembrane</keyword>
<accession>A0A933S0A8</accession>
<feature type="transmembrane region" description="Helical" evidence="1">
    <location>
        <begin position="153"/>
        <end position="172"/>
    </location>
</feature>
<reference evidence="3" key="1">
    <citation type="submission" date="2020-07" db="EMBL/GenBank/DDBJ databases">
        <title>Huge and variable diversity of episymbiotic CPR bacteria and DPANN archaea in groundwater ecosystems.</title>
        <authorList>
            <person name="He C.Y."/>
            <person name="Keren R."/>
            <person name="Whittaker M."/>
            <person name="Farag I.F."/>
            <person name="Doudna J."/>
            <person name="Cate J.H.D."/>
            <person name="Banfield J.F."/>
        </authorList>
    </citation>
    <scope>NUCLEOTIDE SEQUENCE</scope>
    <source>
        <strain evidence="3">NC_groundwater_1818_Pr3_B-0.1um_66_35</strain>
    </source>
</reference>
<dbReference type="Pfam" id="PF01569">
    <property type="entry name" value="PAP2"/>
    <property type="match status" value="1"/>
</dbReference>
<dbReference type="AlphaFoldDB" id="A0A933S0A8"/>
<protein>
    <submittedName>
        <fullName evidence="3">Undecaprenyl-diphosphatase</fullName>
    </submittedName>
</protein>
<feature type="transmembrane region" description="Helical" evidence="1">
    <location>
        <begin position="56"/>
        <end position="81"/>
    </location>
</feature>
<evidence type="ECO:0000313" key="4">
    <source>
        <dbReference type="Proteomes" id="UP000782519"/>
    </source>
</evidence>
<feature type="transmembrane region" description="Helical" evidence="1">
    <location>
        <begin position="101"/>
        <end position="122"/>
    </location>
</feature>
<dbReference type="InterPro" id="IPR036938">
    <property type="entry name" value="PAP2/HPO_sf"/>
</dbReference>
<feature type="transmembrane region" description="Helical" evidence="1">
    <location>
        <begin position="129"/>
        <end position="147"/>
    </location>
</feature>
<keyword evidence="1" id="KW-0472">Membrane</keyword>
<keyword evidence="1" id="KW-1133">Transmembrane helix</keyword>
<sequence length="198" mass="20529">MFQGVDDRLFFALAASSATNQRTLGAAIFIARWAISFGPLALAALWIFGSRIERRAAVLAGASALLAVTVAGAISSLWMHARPFVTFGLPNLLDHAPDSSFPSDHSTLLFALGFGLCILPSVAGRRAGLSAVALGVVVGWSRIFLAVHYPSDIAGAAAVAAASSCVMAVPAVRGVCNHLTLWGEHLFGWSIASGRGPS</sequence>
<dbReference type="SMART" id="SM00014">
    <property type="entry name" value="acidPPc"/>
    <property type="match status" value="1"/>
</dbReference>
<evidence type="ECO:0000256" key="1">
    <source>
        <dbReference type="SAM" id="Phobius"/>
    </source>
</evidence>
<dbReference type="Gene3D" id="1.20.144.10">
    <property type="entry name" value="Phosphatidic acid phosphatase type 2/haloperoxidase"/>
    <property type="match status" value="1"/>
</dbReference>